<sequence>MDEARLWALIEEPGEREPLITRGEARAAVQLLQYLAEQSGPGADVAAELAGALAQRVPAE</sequence>
<protein>
    <submittedName>
        <fullName evidence="1">Uncharacterized protein</fullName>
    </submittedName>
</protein>
<comment type="caution">
    <text evidence="1">The sequence shown here is derived from an EMBL/GenBank/DDBJ whole genome shotgun (WGS) entry which is preliminary data.</text>
</comment>
<dbReference type="EMBL" id="JAZBJO010000045">
    <property type="protein sequence ID" value="MEE4598247.1"/>
    <property type="molecule type" value="Genomic_DNA"/>
</dbReference>
<gene>
    <name evidence="1" type="ORF">V2J94_41500</name>
</gene>
<evidence type="ECO:0000313" key="1">
    <source>
        <dbReference type="EMBL" id="MEE4598247.1"/>
    </source>
</evidence>
<keyword evidence="2" id="KW-1185">Reference proteome</keyword>
<dbReference type="Proteomes" id="UP001354709">
    <property type="component" value="Unassembled WGS sequence"/>
</dbReference>
<dbReference type="RefSeq" id="WP_330815473.1">
    <property type="nucleotide sequence ID" value="NZ_JAZBJO010000045.1"/>
</dbReference>
<organism evidence="1 2">
    <name type="scientific">Streptomyces asiaticus subsp. ignotus</name>
    <dbReference type="NCBI Taxonomy" id="3098222"/>
    <lineage>
        <taxon>Bacteria</taxon>
        <taxon>Bacillati</taxon>
        <taxon>Actinomycetota</taxon>
        <taxon>Actinomycetes</taxon>
        <taxon>Kitasatosporales</taxon>
        <taxon>Streptomycetaceae</taxon>
        <taxon>Streptomyces</taxon>
        <taxon>Streptomyces violaceusniger group</taxon>
    </lineage>
</organism>
<name>A0ABU7QA18_9ACTN</name>
<evidence type="ECO:0000313" key="2">
    <source>
        <dbReference type="Proteomes" id="UP001354709"/>
    </source>
</evidence>
<reference evidence="1 2" key="1">
    <citation type="submission" date="2023-11" db="EMBL/GenBank/DDBJ databases">
        <title>30 novel species of actinomycetes from the DSMZ collection.</title>
        <authorList>
            <person name="Nouioui I."/>
        </authorList>
    </citation>
    <scope>NUCLEOTIDE SEQUENCE [LARGE SCALE GENOMIC DNA]</scope>
    <source>
        <strain evidence="1 2">DSM 41524</strain>
    </source>
</reference>
<accession>A0ABU7QA18</accession>
<proteinExistence type="predicted"/>